<accession>A0A951PEG3</accession>
<reference evidence="1" key="1">
    <citation type="submission" date="2021-05" db="EMBL/GenBank/DDBJ databases">
        <authorList>
            <person name="Pietrasiak N."/>
            <person name="Ward R."/>
            <person name="Stajich J.E."/>
            <person name="Kurbessoian T."/>
        </authorList>
    </citation>
    <scope>NUCLEOTIDE SEQUENCE</scope>
    <source>
        <strain evidence="1">GSE-TBD4-15B</strain>
    </source>
</reference>
<organism evidence="1 2">
    <name type="scientific">Pegethrix bostrychoides GSE-TBD4-15B</name>
    <dbReference type="NCBI Taxonomy" id="2839662"/>
    <lineage>
        <taxon>Bacteria</taxon>
        <taxon>Bacillati</taxon>
        <taxon>Cyanobacteriota</taxon>
        <taxon>Cyanophyceae</taxon>
        <taxon>Oculatellales</taxon>
        <taxon>Oculatellaceae</taxon>
        <taxon>Pegethrix</taxon>
    </lineage>
</organism>
<reference evidence="1" key="2">
    <citation type="journal article" date="2022" name="Microbiol. Resour. Announc.">
        <title>Metagenome Sequencing to Explore Phylogenomics of Terrestrial Cyanobacteria.</title>
        <authorList>
            <person name="Ward R.D."/>
            <person name="Stajich J.E."/>
            <person name="Johansen J.R."/>
            <person name="Huntemann M."/>
            <person name="Clum A."/>
            <person name="Foster B."/>
            <person name="Foster B."/>
            <person name="Roux S."/>
            <person name="Palaniappan K."/>
            <person name="Varghese N."/>
            <person name="Mukherjee S."/>
            <person name="Reddy T.B.K."/>
            <person name="Daum C."/>
            <person name="Copeland A."/>
            <person name="Chen I.A."/>
            <person name="Ivanova N.N."/>
            <person name="Kyrpides N.C."/>
            <person name="Shapiro N."/>
            <person name="Eloe-Fadrosh E.A."/>
            <person name="Pietrasiak N."/>
        </authorList>
    </citation>
    <scope>NUCLEOTIDE SEQUENCE</scope>
    <source>
        <strain evidence="1">GSE-TBD4-15B</strain>
    </source>
</reference>
<dbReference type="AlphaFoldDB" id="A0A951PEG3"/>
<name>A0A951PEG3_9CYAN</name>
<sequence>MTPSEQKLYDYLLYWIERESPTEMLARFQALLITGASPAEPEVRAALKAVIASKLAAEEFRYVLNRCCHILINRWQANPQTRPAILELIKLFETPPRRLSANAAQSASVRRLHQLNRQFTQTDQYQTLTRLSQVLSVAEAPPKQLGTLIRRYPYLYQHCLLSEDSTQEQQQTIQQIQTARQRQFELDLNQYVTDRIRRRPAASGGLDSRLASSSIRSAQNPTLLDDATLAQALRHYVGKIDGRRTCRDQALSLLAGAPASFGGFKDDLYEYLTASIDSGYGKRCFNQHLHQQLQTLLPDSNAQPLNDFLLVRTCSQMLSFLVVDSSQQANHYIFVDLMTNLGAITTTGLLLKVVLLCRKVIPGLEKRFSILFSHYEAHQHEAVQWLVQALENLNLALTTNFGSVTLPLFTATRG</sequence>
<dbReference type="EMBL" id="JAHHHV010000081">
    <property type="protein sequence ID" value="MBW4467832.1"/>
    <property type="molecule type" value="Genomic_DNA"/>
</dbReference>
<evidence type="ECO:0000313" key="2">
    <source>
        <dbReference type="Proteomes" id="UP000707356"/>
    </source>
</evidence>
<comment type="caution">
    <text evidence="1">The sequence shown here is derived from an EMBL/GenBank/DDBJ whole genome shotgun (WGS) entry which is preliminary data.</text>
</comment>
<protein>
    <submittedName>
        <fullName evidence="1">Uncharacterized protein</fullName>
    </submittedName>
</protein>
<evidence type="ECO:0000313" key="1">
    <source>
        <dbReference type="EMBL" id="MBW4467832.1"/>
    </source>
</evidence>
<proteinExistence type="predicted"/>
<gene>
    <name evidence="1" type="ORF">KME07_20590</name>
</gene>
<dbReference type="Proteomes" id="UP000707356">
    <property type="component" value="Unassembled WGS sequence"/>
</dbReference>